<name>A0ABC9SCH3_LEPBO</name>
<gene>
    <name evidence="1" type="ORF">LEP1GSC056_3957</name>
</gene>
<dbReference type="EMBL" id="AHMS02000047">
    <property type="protein sequence ID" value="EMN15374.1"/>
    <property type="molecule type" value="Genomic_DNA"/>
</dbReference>
<reference evidence="1 2" key="1">
    <citation type="submission" date="2013-01" db="EMBL/GenBank/DDBJ databases">
        <authorList>
            <person name="Harkins D.M."/>
            <person name="Durkin A.S."/>
            <person name="Brinkac L.M."/>
            <person name="Haft D.H."/>
            <person name="Selengut J.D."/>
            <person name="Sanka R."/>
            <person name="DePew J."/>
            <person name="Purushe J."/>
            <person name="Hartskeerl R.A."/>
            <person name="Ahmed A."/>
            <person name="van der Linden H."/>
            <person name="Goris M.G.A."/>
            <person name="Vinetz J.M."/>
            <person name="Sutton G.G."/>
            <person name="Nierman W.C."/>
            <person name="Fouts D.E."/>
        </authorList>
    </citation>
    <scope>NUCLEOTIDE SEQUENCE [LARGE SCALE GENOMIC DNA]</scope>
    <source>
        <strain evidence="1 2">Brem 328</strain>
    </source>
</reference>
<comment type="caution">
    <text evidence="1">The sequence shown here is derived from an EMBL/GenBank/DDBJ whole genome shotgun (WGS) entry which is preliminary data.</text>
</comment>
<dbReference type="AlphaFoldDB" id="A0ABC9SCH3"/>
<evidence type="ECO:0000313" key="2">
    <source>
        <dbReference type="Proteomes" id="UP000012166"/>
    </source>
</evidence>
<accession>A0ABC9SCH3</accession>
<sequence length="89" mass="10524">MFQKLEYRSSSKKPTIPDSAQFCEDFYLYKNCPFIFGTIFTHPNSNFVFDQSQILIRRTKIEAKKSHLSKVFLRPSGDFLGSHFEYFLL</sequence>
<proteinExistence type="predicted"/>
<organism evidence="1 2">
    <name type="scientific">Leptospira borgpetersenii str. Brem 328</name>
    <dbReference type="NCBI Taxonomy" id="1049780"/>
    <lineage>
        <taxon>Bacteria</taxon>
        <taxon>Pseudomonadati</taxon>
        <taxon>Spirochaetota</taxon>
        <taxon>Spirochaetia</taxon>
        <taxon>Leptospirales</taxon>
        <taxon>Leptospiraceae</taxon>
        <taxon>Leptospira</taxon>
    </lineage>
</organism>
<protein>
    <submittedName>
        <fullName evidence="1">Uncharacterized protein</fullName>
    </submittedName>
</protein>
<dbReference type="Proteomes" id="UP000012166">
    <property type="component" value="Unassembled WGS sequence"/>
</dbReference>
<evidence type="ECO:0000313" key="1">
    <source>
        <dbReference type="EMBL" id="EMN15374.1"/>
    </source>
</evidence>